<dbReference type="InterPro" id="IPR029058">
    <property type="entry name" value="AB_hydrolase_fold"/>
</dbReference>
<protein>
    <submittedName>
        <fullName evidence="3">Alpha/beta hydrolase</fullName>
    </submittedName>
</protein>
<sequence length="347" mass="36708">MRWRHRGFPRRAGTVVLTVLAVALLAAPARATAPVTSCREVAVPVAVPLLGGQTVRGTLCVPEGARVVQVLIPGATFNRAYWDYDAPGVRSYRRAMNDAGYATLAMDRLGSGRSSRPLGALLTSTGQAIAAHQVIQALRSGALGQRFDKVISGGHSLGSVINMIEASTFGDVDGVLITDMTHRLNVVPTLPVFASLIPVALDPRLSRRQGLDPAYLTTRDGTRYDSFQKPGPYNPAAARLDEETKDVVAAGEVVDAAAFGVVVPVTRGITVPVMLVMGEYDPVFCGALATDCSTAEGLLRTEGPYYSPAADLRTFVVPGFGHAINLAPDAPEYFAAVTRWADGVIGH</sequence>
<evidence type="ECO:0000259" key="2">
    <source>
        <dbReference type="Pfam" id="PF12697"/>
    </source>
</evidence>
<dbReference type="Gene3D" id="3.40.50.1820">
    <property type="entry name" value="alpha/beta hydrolase"/>
    <property type="match status" value="1"/>
</dbReference>
<evidence type="ECO:0000256" key="1">
    <source>
        <dbReference type="SAM" id="SignalP"/>
    </source>
</evidence>
<name>A0ABW5GUR6_9PSEU</name>
<evidence type="ECO:0000313" key="4">
    <source>
        <dbReference type="Proteomes" id="UP001597419"/>
    </source>
</evidence>
<keyword evidence="4" id="KW-1185">Reference proteome</keyword>
<dbReference type="Pfam" id="PF12697">
    <property type="entry name" value="Abhydrolase_6"/>
    <property type="match status" value="1"/>
</dbReference>
<feature type="signal peptide" evidence="1">
    <location>
        <begin position="1"/>
        <end position="31"/>
    </location>
</feature>
<dbReference type="Proteomes" id="UP001597419">
    <property type="component" value="Unassembled WGS sequence"/>
</dbReference>
<proteinExistence type="predicted"/>
<keyword evidence="1" id="KW-0732">Signal</keyword>
<feature type="domain" description="AB hydrolase-1" evidence="2">
    <location>
        <begin position="70"/>
        <end position="335"/>
    </location>
</feature>
<evidence type="ECO:0000313" key="3">
    <source>
        <dbReference type="EMBL" id="MFD2464543.1"/>
    </source>
</evidence>
<reference evidence="4" key="1">
    <citation type="journal article" date="2019" name="Int. J. Syst. Evol. Microbiol.">
        <title>The Global Catalogue of Microorganisms (GCM) 10K type strain sequencing project: providing services to taxonomists for standard genome sequencing and annotation.</title>
        <authorList>
            <consortium name="The Broad Institute Genomics Platform"/>
            <consortium name="The Broad Institute Genome Sequencing Center for Infectious Disease"/>
            <person name="Wu L."/>
            <person name="Ma J."/>
        </authorList>
    </citation>
    <scope>NUCLEOTIDE SEQUENCE [LARGE SCALE GENOMIC DNA]</scope>
    <source>
        <strain evidence="4">CGMCC 4.7643</strain>
    </source>
</reference>
<dbReference type="SUPFAM" id="SSF53474">
    <property type="entry name" value="alpha/beta-Hydrolases"/>
    <property type="match status" value="1"/>
</dbReference>
<keyword evidence="3" id="KW-0378">Hydrolase</keyword>
<comment type="caution">
    <text evidence="3">The sequence shown here is derived from an EMBL/GenBank/DDBJ whole genome shotgun (WGS) entry which is preliminary data.</text>
</comment>
<gene>
    <name evidence="3" type="ORF">ACFSYJ_38415</name>
</gene>
<feature type="chain" id="PRO_5046362053" evidence="1">
    <location>
        <begin position="32"/>
        <end position="347"/>
    </location>
</feature>
<organism evidence="3 4">
    <name type="scientific">Amycolatopsis samaneae</name>
    <dbReference type="NCBI Taxonomy" id="664691"/>
    <lineage>
        <taxon>Bacteria</taxon>
        <taxon>Bacillati</taxon>
        <taxon>Actinomycetota</taxon>
        <taxon>Actinomycetes</taxon>
        <taxon>Pseudonocardiales</taxon>
        <taxon>Pseudonocardiaceae</taxon>
        <taxon>Amycolatopsis</taxon>
    </lineage>
</organism>
<dbReference type="RefSeq" id="WP_345385686.1">
    <property type="nucleotide sequence ID" value="NZ_BAABHG010000001.1"/>
</dbReference>
<dbReference type="GO" id="GO:0016787">
    <property type="term" value="F:hydrolase activity"/>
    <property type="evidence" value="ECO:0007669"/>
    <property type="project" value="UniProtKB-KW"/>
</dbReference>
<dbReference type="InterPro" id="IPR000073">
    <property type="entry name" value="AB_hydrolase_1"/>
</dbReference>
<accession>A0ABW5GUR6</accession>
<dbReference type="EMBL" id="JBHUKU010000026">
    <property type="protein sequence ID" value="MFD2464543.1"/>
    <property type="molecule type" value="Genomic_DNA"/>
</dbReference>